<feature type="chain" id="PRO_5037501625" evidence="2">
    <location>
        <begin position="23"/>
        <end position="262"/>
    </location>
</feature>
<keyword evidence="2" id="KW-0732">Signal</keyword>
<dbReference type="Proteomes" id="UP000595254">
    <property type="component" value="Chromosome"/>
</dbReference>
<evidence type="ECO:0000256" key="2">
    <source>
        <dbReference type="SAM" id="SignalP"/>
    </source>
</evidence>
<dbReference type="RefSeq" id="WP_040376271.1">
    <property type="nucleotide sequence ID" value="NZ_CP068053.1"/>
</dbReference>
<name>A0A974NLX7_PERPY</name>
<protein>
    <submittedName>
        <fullName evidence="3">Sporulation protein YpjB</fullName>
    </submittedName>
</protein>
<evidence type="ECO:0000256" key="1">
    <source>
        <dbReference type="SAM" id="Phobius"/>
    </source>
</evidence>
<keyword evidence="1" id="KW-1133">Transmembrane helix</keyword>
<reference evidence="3 4" key="1">
    <citation type="submission" date="2021-01" db="EMBL/GenBank/DDBJ databases">
        <title>FDA dAtabase for Regulatory Grade micrObial Sequences (FDA-ARGOS): Supporting development and validation of Infectious Disease Dx tests.</title>
        <authorList>
            <person name="Nelson B."/>
            <person name="Plummer A."/>
            <person name="Tallon L."/>
            <person name="Sadzewicz L."/>
            <person name="Zhao X."/>
            <person name="Boylan J."/>
            <person name="Ott S."/>
            <person name="Bowen H."/>
            <person name="Vavikolanu K."/>
            <person name="Mehta A."/>
            <person name="Aluvathingal J."/>
            <person name="Nadendla S."/>
            <person name="Myers T."/>
            <person name="Yan Y."/>
            <person name="Sichtig H."/>
        </authorList>
    </citation>
    <scope>NUCLEOTIDE SEQUENCE [LARGE SCALE GENOMIC DNA]</scope>
    <source>
        <strain evidence="3 4">FDAARGOS_1161</strain>
    </source>
</reference>
<dbReference type="EMBL" id="CP068053">
    <property type="protein sequence ID" value="QQT00166.1"/>
    <property type="molecule type" value="Genomic_DNA"/>
</dbReference>
<proteinExistence type="predicted"/>
<dbReference type="InterPro" id="IPR014231">
    <property type="entry name" value="Spore_YpjB"/>
</dbReference>
<accession>A0A974NLX7</accession>
<sequence length="262" mass="30272">MRKKILLLVIVLWVTSISNVFAASSSSLEKLDTISDKALEFAKQYRFEESKGMLQFFSKQFMKTNAREQLFGMDELRIITVAYDDAVQAVTNKDMPDAERVRAVTKLRLAMDAVEKNHDPLWTALEEQVMTTFAESKSALVHDDSDQFEVQINQLTALYDMLYPSLKMDLSPETFQELDARMNYITTYQPVLFTDKTSLKELEVLEQDFKTIFDKTEEDDADPSLWWVIITTGSIIISTLSYVGWRKYTGTRFGKTRKEQDD</sequence>
<gene>
    <name evidence="3" type="primary">ypjB</name>
    <name evidence="3" type="ORF">I6J18_21725</name>
</gene>
<evidence type="ECO:0000313" key="4">
    <source>
        <dbReference type="Proteomes" id="UP000595254"/>
    </source>
</evidence>
<organism evidence="3 4">
    <name type="scientific">Peribacillus psychrosaccharolyticus</name>
    <name type="common">Bacillus psychrosaccharolyticus</name>
    <dbReference type="NCBI Taxonomy" id="1407"/>
    <lineage>
        <taxon>Bacteria</taxon>
        <taxon>Bacillati</taxon>
        <taxon>Bacillota</taxon>
        <taxon>Bacilli</taxon>
        <taxon>Bacillales</taxon>
        <taxon>Bacillaceae</taxon>
        <taxon>Peribacillus</taxon>
    </lineage>
</organism>
<keyword evidence="1" id="KW-0472">Membrane</keyword>
<evidence type="ECO:0000313" key="3">
    <source>
        <dbReference type="EMBL" id="QQT00166.1"/>
    </source>
</evidence>
<keyword evidence="4" id="KW-1185">Reference proteome</keyword>
<dbReference type="KEGG" id="ppsr:I6J18_21725"/>
<dbReference type="AlphaFoldDB" id="A0A974NLX7"/>
<keyword evidence="1" id="KW-0812">Transmembrane</keyword>
<feature type="signal peptide" evidence="2">
    <location>
        <begin position="1"/>
        <end position="22"/>
    </location>
</feature>
<feature type="transmembrane region" description="Helical" evidence="1">
    <location>
        <begin position="225"/>
        <end position="245"/>
    </location>
</feature>
<dbReference type="Pfam" id="PF09577">
    <property type="entry name" value="Spore_YpjB"/>
    <property type="match status" value="1"/>
</dbReference>
<dbReference type="NCBIfam" id="TIGR02878">
    <property type="entry name" value="spore_ypjB"/>
    <property type="match status" value="1"/>
</dbReference>